<evidence type="ECO:0000259" key="12">
    <source>
        <dbReference type="PROSITE" id="PS50929"/>
    </source>
</evidence>
<dbReference type="STRING" id="370979.SAMN05443663_11198"/>
<dbReference type="Gene3D" id="3.90.70.10">
    <property type="entry name" value="Cysteine proteinases"/>
    <property type="match status" value="1"/>
</dbReference>
<dbReference type="Gene3D" id="1.20.1560.10">
    <property type="entry name" value="ABC transporter type 1, transmembrane domain"/>
    <property type="match status" value="1"/>
</dbReference>
<keyword evidence="5" id="KW-0547">Nucleotide-binding</keyword>
<feature type="transmembrane region" description="Helical" evidence="10">
    <location>
        <begin position="208"/>
        <end position="229"/>
    </location>
</feature>
<evidence type="ECO:0000256" key="7">
    <source>
        <dbReference type="ARBA" id="ARBA00022840"/>
    </source>
</evidence>
<dbReference type="PROSITE" id="PS50990">
    <property type="entry name" value="PEPTIDASE_C39"/>
    <property type="match status" value="1"/>
</dbReference>
<keyword evidence="3" id="KW-1003">Cell membrane</keyword>
<evidence type="ECO:0000259" key="13">
    <source>
        <dbReference type="PROSITE" id="PS50990"/>
    </source>
</evidence>
<dbReference type="CDD" id="cd18569">
    <property type="entry name" value="ABC_6TM_NHLM_bacteriocin"/>
    <property type="match status" value="1"/>
</dbReference>
<feature type="transmembrane region" description="Helical" evidence="10">
    <location>
        <begin position="311"/>
        <end position="330"/>
    </location>
</feature>
<dbReference type="SUPFAM" id="SSF52540">
    <property type="entry name" value="P-loop containing nucleoside triphosphate hydrolases"/>
    <property type="match status" value="1"/>
</dbReference>
<dbReference type="InterPro" id="IPR005074">
    <property type="entry name" value="Peptidase_C39"/>
</dbReference>
<keyword evidence="15" id="KW-1185">Reference proteome</keyword>
<dbReference type="PROSITE" id="PS50893">
    <property type="entry name" value="ABC_TRANSPORTER_2"/>
    <property type="match status" value="1"/>
</dbReference>
<dbReference type="GO" id="GO:0005524">
    <property type="term" value="F:ATP binding"/>
    <property type="evidence" value="ECO:0007669"/>
    <property type="project" value="UniProtKB-KW"/>
</dbReference>
<dbReference type="Pfam" id="PF03412">
    <property type="entry name" value="Peptidase_C39"/>
    <property type="match status" value="1"/>
</dbReference>
<dbReference type="InterPro" id="IPR003439">
    <property type="entry name" value="ABC_transporter-like_ATP-bd"/>
</dbReference>
<dbReference type="InterPro" id="IPR003593">
    <property type="entry name" value="AAA+_ATPase"/>
</dbReference>
<evidence type="ECO:0000256" key="5">
    <source>
        <dbReference type="ARBA" id="ARBA00022741"/>
    </source>
</evidence>
<gene>
    <name evidence="14" type="ORF">SAMN05443663_11198</name>
</gene>
<dbReference type="InterPro" id="IPR039421">
    <property type="entry name" value="Type_1_exporter"/>
</dbReference>
<dbReference type="GO" id="GO:0008233">
    <property type="term" value="F:peptidase activity"/>
    <property type="evidence" value="ECO:0007669"/>
    <property type="project" value="InterPro"/>
</dbReference>
<dbReference type="PROSITE" id="PS00211">
    <property type="entry name" value="ABC_TRANSPORTER_1"/>
    <property type="match status" value="1"/>
</dbReference>
<dbReference type="GO" id="GO:0006508">
    <property type="term" value="P:proteolysis"/>
    <property type="evidence" value="ECO:0007669"/>
    <property type="project" value="InterPro"/>
</dbReference>
<dbReference type="PROSITE" id="PS50929">
    <property type="entry name" value="ABC_TM1F"/>
    <property type="match status" value="1"/>
</dbReference>
<dbReference type="InterPro" id="IPR027417">
    <property type="entry name" value="P-loop_NTPase"/>
</dbReference>
<keyword evidence="2" id="KW-0813">Transport</keyword>
<dbReference type="InterPro" id="IPR036640">
    <property type="entry name" value="ABC1_TM_sf"/>
</dbReference>
<keyword evidence="7 14" id="KW-0067">ATP-binding</keyword>
<evidence type="ECO:0000259" key="11">
    <source>
        <dbReference type="PROSITE" id="PS50893"/>
    </source>
</evidence>
<evidence type="ECO:0000313" key="14">
    <source>
        <dbReference type="EMBL" id="SHH77366.1"/>
    </source>
</evidence>
<feature type="transmembrane region" description="Helical" evidence="10">
    <location>
        <begin position="172"/>
        <end position="196"/>
    </location>
</feature>
<feature type="domain" description="ABC transporter" evidence="11">
    <location>
        <begin position="498"/>
        <end position="731"/>
    </location>
</feature>
<dbReference type="Proteomes" id="UP000184071">
    <property type="component" value="Unassembled WGS sequence"/>
</dbReference>
<evidence type="ECO:0000256" key="4">
    <source>
        <dbReference type="ARBA" id="ARBA00022692"/>
    </source>
</evidence>
<dbReference type="SMART" id="SM00382">
    <property type="entry name" value="AAA"/>
    <property type="match status" value="1"/>
</dbReference>
<reference evidence="15" key="1">
    <citation type="submission" date="2016-11" db="EMBL/GenBank/DDBJ databases">
        <authorList>
            <person name="Varghese N."/>
            <person name="Submissions S."/>
        </authorList>
    </citation>
    <scope>NUCLEOTIDE SEQUENCE [LARGE SCALE GENOMIC DNA]</scope>
    <source>
        <strain evidence="15">DSM 17963</strain>
    </source>
</reference>
<dbReference type="PANTHER" id="PTHR43394:SF1">
    <property type="entry name" value="ATP-BINDING CASSETTE SUB-FAMILY B MEMBER 10, MITOCHONDRIAL"/>
    <property type="match status" value="1"/>
</dbReference>
<dbReference type="GO" id="GO:0015421">
    <property type="term" value="F:ABC-type oligopeptide transporter activity"/>
    <property type="evidence" value="ECO:0007669"/>
    <property type="project" value="TreeGrafter"/>
</dbReference>
<protein>
    <submittedName>
        <fullName evidence="14">NHLM bacteriocin system ABC transporter, peptidase/ATP-binding protein</fullName>
    </submittedName>
</protein>
<feature type="domain" description="Peptidase C39" evidence="13">
    <location>
        <begin position="23"/>
        <end position="142"/>
    </location>
</feature>
<sequence length="732" mass="80589">MGNSTTFVIEKQARPVKVPTVLQMESVECGAAALSIILGHFGKFVPLEKLRIACGVSRDGLKATNIIKAAKVFGLEAKGYAKSIEKLMQIKTPAIIFWNFNHFLVLEGFTKNKVYLSDPAQGRYTVTHQEFDDAYTGVVLTFDVGEGFEKGNEKKGLAGSLLSRISSSKLSITYIIIASLFLVIPGLVIPSFLTVFIDKYLINNFSGFVMPLLLIMGGILIVNSVLVYLQQYFLLKLETKLALVTSSKFLWHVFHLPIAFFTQRYSGEVGNRVSLNDKVAKLLSGDLANAALNVIVIIFYAILMFSYDVTLTLIGIFMAALNIIIIKCFATARKDGSRRLSNETGKLLGTTTSGISMVETLKASGRENDFFTNWIGYLAKVMNAQQELGWLTIRLNVMPNLITSLTSSLILGIGALRIMDGEMTLGTLVAFTYLMNNFISPVNQLVNVGNMLHETESDMSRIDDVLNYEVDNQFTEKANQNNQADVKDLPKNKLIGYFEMKNVTFGYNTTMPVLIENFNLKLKPGSRVALVGGSGSGKSTVAKIASGLYDPWQGEVLLDGKNRDTISRNIITSSLAVVDQDVIVFNGTIKENISFWDSMIPEKHIINSARDAAIHDVIAARSDGYDSSVMEGGTNFSGGQRQRIEIARALSGNPTILVMDEATSALDPTTEKTVMDNIKKRGCTCLIVAHRLSTIIDCDEIIVMEFGKIVERGSHQELLKQNGVYAHLIESK</sequence>
<dbReference type="OrthoDB" id="1522160at2"/>
<evidence type="ECO:0000256" key="8">
    <source>
        <dbReference type="ARBA" id="ARBA00022989"/>
    </source>
</evidence>
<organism evidence="14 15">
    <name type="scientific">Flavobacterium defluvii</name>
    <dbReference type="NCBI Taxonomy" id="370979"/>
    <lineage>
        <taxon>Bacteria</taxon>
        <taxon>Pseudomonadati</taxon>
        <taxon>Bacteroidota</taxon>
        <taxon>Flavobacteriia</taxon>
        <taxon>Flavobacteriales</taxon>
        <taxon>Flavobacteriaceae</taxon>
        <taxon>Flavobacterium</taxon>
    </lineage>
</organism>
<evidence type="ECO:0000256" key="1">
    <source>
        <dbReference type="ARBA" id="ARBA00004651"/>
    </source>
</evidence>
<dbReference type="EMBL" id="FQWC01000011">
    <property type="protein sequence ID" value="SHH77366.1"/>
    <property type="molecule type" value="Genomic_DNA"/>
</dbReference>
<dbReference type="InterPro" id="IPR017871">
    <property type="entry name" value="ABC_transporter-like_CS"/>
</dbReference>
<dbReference type="AlphaFoldDB" id="A0A1M5VQ26"/>
<dbReference type="GO" id="GO:0016887">
    <property type="term" value="F:ATP hydrolysis activity"/>
    <property type="evidence" value="ECO:0007669"/>
    <property type="project" value="InterPro"/>
</dbReference>
<dbReference type="InterPro" id="IPR011527">
    <property type="entry name" value="ABC1_TM_dom"/>
</dbReference>
<proteinExistence type="predicted"/>
<dbReference type="FunFam" id="3.40.50.300:FF:000299">
    <property type="entry name" value="ABC transporter ATP-binding protein/permease"/>
    <property type="match status" value="1"/>
</dbReference>
<feature type="transmembrane region" description="Helical" evidence="10">
    <location>
        <begin position="287"/>
        <end position="305"/>
    </location>
</feature>
<comment type="subcellular location">
    <subcellularLocation>
        <location evidence="1">Cell membrane</location>
        <topology evidence="1">Multi-pass membrane protein</topology>
    </subcellularLocation>
</comment>
<evidence type="ECO:0000256" key="6">
    <source>
        <dbReference type="ARBA" id="ARBA00022801"/>
    </source>
</evidence>
<accession>A0A1M5VQ26</accession>
<dbReference type="Gene3D" id="3.40.50.300">
    <property type="entry name" value="P-loop containing nucleotide triphosphate hydrolases"/>
    <property type="match status" value="1"/>
</dbReference>
<feature type="domain" description="ABC transmembrane type-1" evidence="12">
    <location>
        <begin position="175"/>
        <end position="454"/>
    </location>
</feature>
<evidence type="ECO:0000256" key="9">
    <source>
        <dbReference type="ARBA" id="ARBA00023136"/>
    </source>
</evidence>
<dbReference type="RefSeq" id="WP_073417985.1">
    <property type="nucleotide sequence ID" value="NZ_FQWC01000011.1"/>
</dbReference>
<name>A0A1M5VQ26_9FLAO</name>
<dbReference type="GO" id="GO:0005886">
    <property type="term" value="C:plasma membrane"/>
    <property type="evidence" value="ECO:0007669"/>
    <property type="project" value="UniProtKB-SubCell"/>
</dbReference>
<evidence type="ECO:0000313" key="15">
    <source>
        <dbReference type="Proteomes" id="UP000184071"/>
    </source>
</evidence>
<evidence type="ECO:0000256" key="10">
    <source>
        <dbReference type="SAM" id="Phobius"/>
    </source>
</evidence>
<keyword evidence="6" id="KW-0378">Hydrolase</keyword>
<dbReference type="Pfam" id="PF00664">
    <property type="entry name" value="ABC_membrane"/>
    <property type="match status" value="1"/>
</dbReference>
<keyword evidence="4 10" id="KW-0812">Transmembrane</keyword>
<dbReference type="NCBIfam" id="TIGR03796">
    <property type="entry name" value="NHLM_micro_ABC1"/>
    <property type="match status" value="1"/>
</dbReference>
<dbReference type="PANTHER" id="PTHR43394">
    <property type="entry name" value="ATP-DEPENDENT PERMEASE MDL1, MITOCHONDRIAL"/>
    <property type="match status" value="1"/>
</dbReference>
<dbReference type="Pfam" id="PF00005">
    <property type="entry name" value="ABC_tran"/>
    <property type="match status" value="1"/>
</dbReference>
<keyword evidence="9 10" id="KW-0472">Membrane</keyword>
<keyword evidence="8 10" id="KW-1133">Transmembrane helix</keyword>
<dbReference type="SUPFAM" id="SSF90123">
    <property type="entry name" value="ABC transporter transmembrane region"/>
    <property type="match status" value="1"/>
</dbReference>
<dbReference type="InterPro" id="IPR022514">
    <property type="entry name" value="NHPM_micro_ABC1"/>
</dbReference>
<evidence type="ECO:0000256" key="3">
    <source>
        <dbReference type="ARBA" id="ARBA00022475"/>
    </source>
</evidence>
<evidence type="ECO:0000256" key="2">
    <source>
        <dbReference type="ARBA" id="ARBA00022448"/>
    </source>
</evidence>